<dbReference type="SMART" id="SM00220">
    <property type="entry name" value="S_TKc"/>
    <property type="match status" value="1"/>
</dbReference>
<dbReference type="PANTHER" id="PTHR45647">
    <property type="entry name" value="OS02G0152300 PROTEIN"/>
    <property type="match status" value="1"/>
</dbReference>
<feature type="compositionally biased region" description="Low complexity" evidence="7">
    <location>
        <begin position="195"/>
        <end position="216"/>
    </location>
</feature>
<dbReference type="PANTHER" id="PTHR45647:SF51">
    <property type="entry name" value="PROTEIN KINASE SUPERFAMILY PROTEIN"/>
    <property type="match status" value="1"/>
</dbReference>
<gene>
    <name evidence="10" type="primary">LOC110803655</name>
</gene>
<dbReference type="AlphaFoldDB" id="A0A9R0JCB6"/>
<dbReference type="PROSITE" id="PS00108">
    <property type="entry name" value="PROTEIN_KINASE_ST"/>
    <property type="match status" value="1"/>
</dbReference>
<keyword evidence="5" id="KW-0067">ATP-binding</keyword>
<dbReference type="CDD" id="cd01989">
    <property type="entry name" value="USP_STK_Ubox_N"/>
    <property type="match status" value="1"/>
</dbReference>
<feature type="compositionally biased region" description="Low complexity" evidence="7">
    <location>
        <begin position="388"/>
        <end position="397"/>
    </location>
</feature>
<keyword evidence="9" id="KW-1185">Reference proteome</keyword>
<dbReference type="InterPro" id="IPR006016">
    <property type="entry name" value="UspA"/>
</dbReference>
<evidence type="ECO:0000256" key="6">
    <source>
        <dbReference type="SAM" id="Coils"/>
    </source>
</evidence>
<dbReference type="GO" id="GO:0004672">
    <property type="term" value="F:protein kinase activity"/>
    <property type="evidence" value="ECO:0007669"/>
    <property type="project" value="InterPro"/>
</dbReference>
<dbReference type="InterPro" id="IPR000719">
    <property type="entry name" value="Prot_kinase_dom"/>
</dbReference>
<evidence type="ECO:0000259" key="8">
    <source>
        <dbReference type="PROSITE" id="PS50011"/>
    </source>
</evidence>
<feature type="compositionally biased region" description="Polar residues" evidence="7">
    <location>
        <begin position="276"/>
        <end position="285"/>
    </location>
</feature>
<keyword evidence="4" id="KW-0833">Ubl conjugation pathway</keyword>
<name>A0A9R0JCB6_SPIOL</name>
<feature type="domain" description="Protein kinase" evidence="8">
    <location>
        <begin position="530"/>
        <end position="794"/>
    </location>
</feature>
<dbReference type="EC" id="2.3.2.27" evidence="2"/>
<feature type="coiled-coil region" evidence="6">
    <location>
        <begin position="472"/>
        <end position="500"/>
    </location>
</feature>
<dbReference type="OrthoDB" id="4062651at2759"/>
<dbReference type="GO" id="GO:0005524">
    <property type="term" value="F:ATP binding"/>
    <property type="evidence" value="ECO:0007669"/>
    <property type="project" value="UniProtKB-KW"/>
</dbReference>
<dbReference type="InterPro" id="IPR011009">
    <property type="entry name" value="Kinase-like_dom_sf"/>
</dbReference>
<dbReference type="Gene3D" id="3.30.200.20">
    <property type="entry name" value="Phosphorylase Kinase, domain 1"/>
    <property type="match status" value="1"/>
</dbReference>
<organism evidence="9 10">
    <name type="scientific">Spinacia oleracea</name>
    <name type="common">Spinach</name>
    <dbReference type="NCBI Taxonomy" id="3562"/>
    <lineage>
        <taxon>Eukaryota</taxon>
        <taxon>Viridiplantae</taxon>
        <taxon>Streptophyta</taxon>
        <taxon>Embryophyta</taxon>
        <taxon>Tracheophyta</taxon>
        <taxon>Spermatophyta</taxon>
        <taxon>Magnoliopsida</taxon>
        <taxon>eudicotyledons</taxon>
        <taxon>Gunneridae</taxon>
        <taxon>Pentapetalae</taxon>
        <taxon>Caryophyllales</taxon>
        <taxon>Chenopodiaceae</taxon>
        <taxon>Chenopodioideae</taxon>
        <taxon>Anserineae</taxon>
        <taxon>Spinacia</taxon>
    </lineage>
</organism>
<dbReference type="GO" id="GO:0061630">
    <property type="term" value="F:ubiquitin protein ligase activity"/>
    <property type="evidence" value="ECO:0007669"/>
    <property type="project" value="UniProtKB-EC"/>
</dbReference>
<dbReference type="CDD" id="cd14066">
    <property type="entry name" value="STKc_IRAK"/>
    <property type="match status" value="1"/>
</dbReference>
<dbReference type="InterPro" id="IPR051348">
    <property type="entry name" value="U-box_ubiquitin_ligases"/>
</dbReference>
<dbReference type="FunFam" id="3.30.200.20:FF:000162">
    <property type="entry name" value="Adenine nucleotide alpha hydrolase-like domain kinase"/>
    <property type="match status" value="1"/>
</dbReference>
<evidence type="ECO:0000256" key="7">
    <source>
        <dbReference type="SAM" id="MobiDB-lite"/>
    </source>
</evidence>
<evidence type="ECO:0000256" key="2">
    <source>
        <dbReference type="ARBA" id="ARBA00012483"/>
    </source>
</evidence>
<evidence type="ECO:0000313" key="9">
    <source>
        <dbReference type="Proteomes" id="UP000813463"/>
    </source>
</evidence>
<sequence>MDALPETVELGHNAVAVAIDKSKNSQQAVRWTIDNFLKGKEFQIVLVHVKTHHHNAQVEYSAGGTSPTESDVQHLFLPYRGFCSRKGIDAIEVVLHDIDVSSALINYIEHNNLGNIVVGASNRNAITRRFKAADVPTCLEKSAPDFCAVYVIYKGKVQTLRPSNVCLMPNAPVAALIRSGTSSNSGASTYRTTHSKSSFGNSSISSHTSRSSIALSERNYSSGSSNPSNHWIPSGRESSTHLQRLTPDGGHQYIQPRSIQQNGCDSDSPTIEHRLTSSNRYNNTPRIRHEIDFSGNHYPSTYSRSSDNSSNHSSSRLQVLGHPPPHPYSNTSTEYTSRNSYTSSSEGRSTPERRYNNVRNPSYGSAQDSSFESASATSLDYSEQHPRSSTSSQGSSSFGDELEVEMARLKLEIRSTMQLYHSICDQANVAKQQADLIQNGNDDSIEEVRLAREAVLVVADLERLKCQAAMDAAHLSEKLVDLENRKTKMVEQKAARHEEEDRRSGNNTSTQLATYRLYSLKDIEIGTNYFSSSLKIGEGGYGPVYRAIIQHTSVAIKVLRPNVSQGLKQFQQEIEVLGRMRHPNMVLLLGACPEYGCLVYEYMENGSLEDRLFHKNGTPTIPWKARFKIAAEIATSLLFLHDAKPDPMVHRDLKPANILLDSNYTSKIGDVGLARLVPSTVANQMTQYHMTAAAGTFCYIDPEYQQTGQLGTKSDIYSLGIILLQLITAKHPMALSYHVEEAIEAGKFDEMLDPAVPNWPFQEALDMAKLAIKCTQLRKKDRPDLDSFILPELIRLRDLAMSS</sequence>
<dbReference type="RefSeq" id="XP_021864886.1">
    <property type="nucleotide sequence ID" value="XM_022009194.2"/>
</dbReference>
<feature type="compositionally biased region" description="Polar residues" evidence="7">
    <location>
        <begin position="357"/>
        <end position="381"/>
    </location>
</feature>
<dbReference type="Pfam" id="PF00582">
    <property type="entry name" value="Usp"/>
    <property type="match status" value="1"/>
</dbReference>
<reference evidence="10" key="2">
    <citation type="submission" date="2025-08" db="UniProtKB">
        <authorList>
            <consortium name="RefSeq"/>
        </authorList>
    </citation>
    <scope>IDENTIFICATION</scope>
    <source>
        <tissue evidence="10">Leaf</tissue>
    </source>
</reference>
<evidence type="ECO:0000256" key="4">
    <source>
        <dbReference type="ARBA" id="ARBA00022786"/>
    </source>
</evidence>
<dbReference type="Gene3D" id="3.40.50.620">
    <property type="entry name" value="HUPs"/>
    <property type="match status" value="1"/>
</dbReference>
<protein>
    <recommendedName>
        <fullName evidence="2">RING-type E3 ubiquitin transferase</fullName>
        <ecNumber evidence="2">2.3.2.27</ecNumber>
    </recommendedName>
</protein>
<feature type="compositionally biased region" description="Polar residues" evidence="7">
    <location>
        <begin position="255"/>
        <end position="269"/>
    </location>
</feature>
<evidence type="ECO:0000313" key="10">
    <source>
        <dbReference type="RefSeq" id="XP_021864886.1"/>
    </source>
</evidence>
<dbReference type="KEGG" id="soe:110803655"/>
<evidence type="ECO:0000256" key="5">
    <source>
        <dbReference type="ARBA" id="ARBA00022840"/>
    </source>
</evidence>
<feature type="region of interest" description="Disordered" evidence="7">
    <location>
        <begin position="180"/>
        <end position="399"/>
    </location>
</feature>
<feature type="compositionally biased region" description="Polar residues" evidence="7">
    <location>
        <begin position="218"/>
        <end position="243"/>
    </location>
</feature>
<dbReference type="Pfam" id="PF00069">
    <property type="entry name" value="Pkinase"/>
    <property type="match status" value="1"/>
</dbReference>
<evidence type="ECO:0000256" key="3">
    <source>
        <dbReference type="ARBA" id="ARBA00022741"/>
    </source>
</evidence>
<feature type="compositionally biased region" description="Polar residues" evidence="7">
    <location>
        <begin position="328"/>
        <end position="348"/>
    </location>
</feature>
<comment type="catalytic activity">
    <reaction evidence="1">
        <text>S-ubiquitinyl-[E2 ubiquitin-conjugating enzyme]-L-cysteine + [acceptor protein]-L-lysine = [E2 ubiquitin-conjugating enzyme]-L-cysteine + N(6)-ubiquitinyl-[acceptor protein]-L-lysine.</text>
        <dbReference type="EC" id="2.3.2.27"/>
    </reaction>
</comment>
<dbReference type="SUPFAM" id="SSF52402">
    <property type="entry name" value="Adenine nucleotide alpha hydrolases-like"/>
    <property type="match status" value="1"/>
</dbReference>
<dbReference type="SUPFAM" id="SSF56112">
    <property type="entry name" value="Protein kinase-like (PK-like)"/>
    <property type="match status" value="1"/>
</dbReference>
<dbReference type="GeneID" id="110803655"/>
<feature type="compositionally biased region" description="Low complexity" evidence="7">
    <location>
        <begin position="300"/>
        <end position="315"/>
    </location>
</feature>
<proteinExistence type="predicted"/>
<dbReference type="Gene3D" id="1.10.510.10">
    <property type="entry name" value="Transferase(Phosphotransferase) domain 1"/>
    <property type="match status" value="1"/>
</dbReference>
<keyword evidence="6" id="KW-0175">Coiled coil</keyword>
<feature type="compositionally biased region" description="Polar residues" evidence="7">
    <location>
        <begin position="180"/>
        <end position="192"/>
    </location>
</feature>
<keyword evidence="3" id="KW-0547">Nucleotide-binding</keyword>
<dbReference type="Proteomes" id="UP000813463">
    <property type="component" value="Chromosome 1"/>
</dbReference>
<dbReference type="PROSITE" id="PS50011">
    <property type="entry name" value="PROTEIN_KINASE_DOM"/>
    <property type="match status" value="1"/>
</dbReference>
<reference evidence="9" key="1">
    <citation type="journal article" date="2021" name="Nat. Commun.">
        <title>Genomic analyses provide insights into spinach domestication and the genetic basis of agronomic traits.</title>
        <authorList>
            <person name="Cai X."/>
            <person name="Sun X."/>
            <person name="Xu C."/>
            <person name="Sun H."/>
            <person name="Wang X."/>
            <person name="Ge C."/>
            <person name="Zhang Z."/>
            <person name="Wang Q."/>
            <person name="Fei Z."/>
            <person name="Jiao C."/>
            <person name="Wang Q."/>
        </authorList>
    </citation>
    <scope>NUCLEOTIDE SEQUENCE [LARGE SCALE GENOMIC DNA]</scope>
    <source>
        <strain evidence="9">cv. Varoflay</strain>
    </source>
</reference>
<accession>A0A9R0JCB6</accession>
<dbReference type="InterPro" id="IPR008271">
    <property type="entry name" value="Ser/Thr_kinase_AS"/>
</dbReference>
<dbReference type="InterPro" id="IPR014729">
    <property type="entry name" value="Rossmann-like_a/b/a_fold"/>
</dbReference>
<evidence type="ECO:0000256" key="1">
    <source>
        <dbReference type="ARBA" id="ARBA00000900"/>
    </source>
</evidence>